<evidence type="ECO:0000259" key="7">
    <source>
        <dbReference type="Pfam" id="PF10035"/>
    </source>
</evidence>
<dbReference type="Proteomes" id="UP000830055">
    <property type="component" value="Chromosome"/>
</dbReference>
<keyword evidence="3 6" id="KW-0812">Transmembrane</keyword>
<feature type="transmembrane region" description="Helical" evidence="6">
    <location>
        <begin position="73"/>
        <end position="92"/>
    </location>
</feature>
<keyword evidence="2 6" id="KW-1003">Cell membrane</keyword>
<dbReference type="HAMAP" id="MF_01515">
    <property type="entry name" value="UPF0316"/>
    <property type="match status" value="1"/>
</dbReference>
<protein>
    <recommendedName>
        <fullName evidence="6">UPF0316 protein DPPLL_02480</fullName>
    </recommendedName>
</protein>
<keyword evidence="5 6" id="KW-0472">Membrane</keyword>
<comment type="similarity">
    <text evidence="6">Belongs to the UPF0316 family.</text>
</comment>
<dbReference type="InterPro" id="IPR022930">
    <property type="entry name" value="UPF0316"/>
</dbReference>
<dbReference type="Pfam" id="PF18955">
    <property type="entry name" value="DUF5698"/>
    <property type="match status" value="1"/>
</dbReference>
<feature type="domain" description="DUF2179" evidence="7">
    <location>
        <begin position="126"/>
        <end position="175"/>
    </location>
</feature>
<evidence type="ECO:0000256" key="2">
    <source>
        <dbReference type="ARBA" id="ARBA00022475"/>
    </source>
</evidence>
<reference evidence="9 10" key="1">
    <citation type="submission" date="2022-01" db="EMBL/GenBank/DDBJ databases">
        <title>Desulfofustis limnae sp. nov., a novel mesophilic sulfate-reducing bacterium isolated from marsh soil.</title>
        <authorList>
            <person name="Watanabe M."/>
            <person name="Takahashi A."/>
            <person name="Kojima H."/>
            <person name="Fukui M."/>
        </authorList>
    </citation>
    <scope>NUCLEOTIDE SEQUENCE [LARGE SCALE GENOMIC DNA]</scope>
    <source>
        <strain evidence="9 10">PPLL</strain>
    </source>
</reference>
<keyword evidence="10" id="KW-1185">Reference proteome</keyword>
<evidence type="ECO:0000313" key="10">
    <source>
        <dbReference type="Proteomes" id="UP000830055"/>
    </source>
</evidence>
<dbReference type="PANTHER" id="PTHR40060:SF1">
    <property type="entry name" value="UPF0316 PROTEIN YEBE"/>
    <property type="match status" value="1"/>
</dbReference>
<dbReference type="EMBL" id="AP025516">
    <property type="protein sequence ID" value="BDD85883.1"/>
    <property type="molecule type" value="Genomic_DNA"/>
</dbReference>
<organism evidence="9 10">
    <name type="scientific">Desulfofustis limnaeus</name>
    <dbReference type="NCBI Taxonomy" id="2740163"/>
    <lineage>
        <taxon>Bacteria</taxon>
        <taxon>Pseudomonadati</taxon>
        <taxon>Thermodesulfobacteriota</taxon>
        <taxon>Desulfobulbia</taxon>
        <taxon>Desulfobulbales</taxon>
        <taxon>Desulfocapsaceae</taxon>
        <taxon>Desulfofustis</taxon>
    </lineage>
</organism>
<evidence type="ECO:0000256" key="5">
    <source>
        <dbReference type="ARBA" id="ARBA00023136"/>
    </source>
</evidence>
<evidence type="ECO:0000256" key="1">
    <source>
        <dbReference type="ARBA" id="ARBA00004651"/>
    </source>
</evidence>
<dbReference type="RefSeq" id="WP_284153008.1">
    <property type="nucleotide sequence ID" value="NZ_AP025516.1"/>
</dbReference>
<sequence length="196" mass="21837">MEQMLDPTFFLQPANLIYGLFIFAARVVDVSLGTLRTIAIVHGRTTLSFWLGFFESAIWLAVVSTIVQTVASQPLYGVIYAFGFATGNTVGIKIEKRIALGNLILRVISRGHAKKLTDTLRNQGYRVTTFSGEGKSGPVTELYIVCRRRDLKSLLGRIMSLDPEAFYVTEQAGSVSNVYRPIMQQVTGWRAILKKK</sequence>
<dbReference type="NCBIfam" id="NF003191">
    <property type="entry name" value="PRK04164.1-2"/>
    <property type="match status" value="1"/>
</dbReference>
<keyword evidence="4 6" id="KW-1133">Transmembrane helix</keyword>
<dbReference type="CDD" id="cd16381">
    <property type="entry name" value="YitT_C_like_1"/>
    <property type="match status" value="1"/>
</dbReference>
<dbReference type="InterPro" id="IPR044035">
    <property type="entry name" value="DUF5698"/>
</dbReference>
<accession>A0ABM7W4P5</accession>
<evidence type="ECO:0000259" key="8">
    <source>
        <dbReference type="Pfam" id="PF18955"/>
    </source>
</evidence>
<comment type="subcellular location">
    <subcellularLocation>
        <location evidence="1 6">Cell membrane</location>
        <topology evidence="1 6">Multi-pass membrane protein</topology>
    </subcellularLocation>
</comment>
<evidence type="ECO:0000256" key="6">
    <source>
        <dbReference type="HAMAP-Rule" id="MF_01515"/>
    </source>
</evidence>
<name>A0ABM7W4P5_9BACT</name>
<dbReference type="PANTHER" id="PTHR40060">
    <property type="entry name" value="UPF0316 PROTEIN YEBE"/>
    <property type="match status" value="1"/>
</dbReference>
<feature type="transmembrane region" description="Helical" evidence="6">
    <location>
        <begin position="47"/>
        <end position="67"/>
    </location>
</feature>
<evidence type="ECO:0000313" key="9">
    <source>
        <dbReference type="EMBL" id="BDD85883.1"/>
    </source>
</evidence>
<evidence type="ECO:0000256" key="4">
    <source>
        <dbReference type="ARBA" id="ARBA00022989"/>
    </source>
</evidence>
<feature type="transmembrane region" description="Helical" evidence="6">
    <location>
        <begin position="16"/>
        <end position="35"/>
    </location>
</feature>
<dbReference type="Pfam" id="PF10035">
    <property type="entry name" value="DUF2179"/>
    <property type="match status" value="1"/>
</dbReference>
<evidence type="ECO:0000256" key="3">
    <source>
        <dbReference type="ARBA" id="ARBA00022692"/>
    </source>
</evidence>
<gene>
    <name evidence="9" type="ORF">DPPLL_02480</name>
</gene>
<dbReference type="InterPro" id="IPR019264">
    <property type="entry name" value="DUF2179"/>
</dbReference>
<proteinExistence type="inferred from homology"/>
<feature type="domain" description="DUF5698" evidence="8">
    <location>
        <begin position="34"/>
        <end position="92"/>
    </location>
</feature>